<gene>
    <name evidence="1" type="ORF">AZE42_07014</name>
</gene>
<dbReference type="EMBL" id="LVVM01000384">
    <property type="protein sequence ID" value="OJA20782.1"/>
    <property type="molecule type" value="Genomic_DNA"/>
</dbReference>
<evidence type="ECO:0000313" key="2">
    <source>
        <dbReference type="Proteomes" id="UP000183567"/>
    </source>
</evidence>
<proteinExistence type="predicted"/>
<accession>A0A1J8QGF3</accession>
<comment type="caution">
    <text evidence="1">The sequence shown here is derived from an EMBL/GenBank/DDBJ whole genome shotgun (WGS) entry which is preliminary data.</text>
</comment>
<evidence type="ECO:0000313" key="1">
    <source>
        <dbReference type="EMBL" id="OJA20782.1"/>
    </source>
</evidence>
<sequence length="295" mass="32910">MVVAKPSTTPNGQTINKLVHVDLDDVEWNGRIVLQTELSNKVRFKVYASFELGSMLGHGNLLRIFEISVTELLDRTLVFLPKSGEIVSTYTSLFIQSLSRGTDVGVLCISTPSDMQPVDHPDRFLTSNNLADALVARLEHRGNDKHLDEVIPPHGVVLALHPVEHPDNDHDLEEALAITHSTLSLMMTHHPRRSIDHGSLANIYLLIHQSRLHTTGKDADSLNAAMSHFKASVDIVSSGLLYRLIMGLRWIHNADQCMHSALLDDYANSTQLLDAFMSTIASLWELWVDDLDRFA</sequence>
<keyword evidence="2" id="KW-1185">Reference proteome</keyword>
<organism evidence="1 2">
    <name type="scientific">Rhizopogon vesiculosus</name>
    <dbReference type="NCBI Taxonomy" id="180088"/>
    <lineage>
        <taxon>Eukaryota</taxon>
        <taxon>Fungi</taxon>
        <taxon>Dikarya</taxon>
        <taxon>Basidiomycota</taxon>
        <taxon>Agaricomycotina</taxon>
        <taxon>Agaricomycetes</taxon>
        <taxon>Agaricomycetidae</taxon>
        <taxon>Boletales</taxon>
        <taxon>Suillineae</taxon>
        <taxon>Rhizopogonaceae</taxon>
        <taxon>Rhizopogon</taxon>
    </lineage>
</organism>
<dbReference type="Proteomes" id="UP000183567">
    <property type="component" value="Unassembled WGS sequence"/>
</dbReference>
<protein>
    <submittedName>
        <fullName evidence="1">Uncharacterized protein</fullName>
    </submittedName>
</protein>
<dbReference type="STRING" id="180088.A0A1J8QGF3"/>
<name>A0A1J8QGF3_9AGAM</name>
<reference evidence="1 2" key="1">
    <citation type="submission" date="2016-03" db="EMBL/GenBank/DDBJ databases">
        <title>Comparative genomics of the ectomycorrhizal sister species Rhizopogon vinicolor and Rhizopogon vesiculosus (Basidiomycota: Boletales) reveals a divergence of the mating type B locus.</title>
        <authorList>
            <person name="Mujic A.B."/>
            <person name="Kuo A."/>
            <person name="Tritt A."/>
            <person name="Lipzen A."/>
            <person name="Chen C."/>
            <person name="Johnson J."/>
            <person name="Sharma A."/>
            <person name="Barry K."/>
            <person name="Grigoriev I.V."/>
            <person name="Spatafora J.W."/>
        </authorList>
    </citation>
    <scope>NUCLEOTIDE SEQUENCE [LARGE SCALE GENOMIC DNA]</scope>
    <source>
        <strain evidence="1 2">AM-OR11-056</strain>
    </source>
</reference>
<dbReference type="AlphaFoldDB" id="A0A1J8QGF3"/>
<dbReference type="OrthoDB" id="2692158at2759"/>